<dbReference type="InterPro" id="IPR017930">
    <property type="entry name" value="Myb_dom"/>
</dbReference>
<dbReference type="PANTHER" id="PTHR47999">
    <property type="entry name" value="TRANSCRIPTION FACTOR MYB8-RELATED-RELATED"/>
    <property type="match status" value="1"/>
</dbReference>
<sequence>MEREGTKQVLKKGPWNPEEDRLLKKYIETHGEGKWATVSKRSGLMRGGKSCRLRWKNYLRPNIKRGGMTEEEEDLIIRMHNLLGNRWSLIAGRLPGRTDNEVKNYWNTHLIKKYPQCKKVVSDSKRRKLSHSTNSQPICSSSPNSSTMKLDDQGGDKATTSSSNGVNRSADNDVESQLSAGQETVYEDDFLLQLEPNILFESQFYFPEEFYPVLL</sequence>
<evidence type="ECO:0000256" key="3">
    <source>
        <dbReference type="ARBA" id="ARBA00023125"/>
    </source>
</evidence>
<dbReference type="FunFam" id="1.10.10.60:FF:000001">
    <property type="entry name" value="MYB-related transcription factor"/>
    <property type="match status" value="1"/>
</dbReference>
<feature type="domain" description="HTH myb-type" evidence="7">
    <location>
        <begin position="60"/>
        <end position="114"/>
    </location>
</feature>
<dbReference type="Pfam" id="PF00249">
    <property type="entry name" value="Myb_DNA-binding"/>
    <property type="match status" value="2"/>
</dbReference>
<dbReference type="GeneID" id="104586118"/>
<dbReference type="AlphaFoldDB" id="A0A1U7Z2S1"/>
<evidence type="ECO:0000259" key="6">
    <source>
        <dbReference type="PROSITE" id="PS50090"/>
    </source>
</evidence>
<dbReference type="RefSeq" id="XP_010241553.1">
    <property type="nucleotide sequence ID" value="XM_010243251.2"/>
</dbReference>
<evidence type="ECO:0000313" key="9">
    <source>
        <dbReference type="RefSeq" id="XP_010241553.1"/>
    </source>
</evidence>
<dbReference type="PROSITE" id="PS50090">
    <property type="entry name" value="MYB_LIKE"/>
    <property type="match status" value="2"/>
</dbReference>
<dbReference type="FunCoup" id="A0A1U7Z2S1">
    <property type="interactions" value="2"/>
</dbReference>
<keyword evidence="4" id="KW-0539">Nucleus</keyword>
<feature type="region of interest" description="Disordered" evidence="5">
    <location>
        <begin position="125"/>
        <end position="179"/>
    </location>
</feature>
<dbReference type="eggNOG" id="KOG0048">
    <property type="taxonomic scope" value="Eukaryota"/>
</dbReference>
<dbReference type="PANTHER" id="PTHR47999:SF21">
    <property type="entry name" value="TRANSCRIPTION FACTOR MYB82-LIKE"/>
    <property type="match status" value="1"/>
</dbReference>
<name>A0A1U7Z2S1_NELNU</name>
<proteinExistence type="predicted"/>
<comment type="subcellular location">
    <subcellularLocation>
        <location evidence="1">Nucleus</location>
    </subcellularLocation>
</comment>
<feature type="compositionally biased region" description="Low complexity" evidence="5">
    <location>
        <begin position="134"/>
        <end position="146"/>
    </location>
</feature>
<dbReference type="Gene3D" id="1.10.10.60">
    <property type="entry name" value="Homeodomain-like"/>
    <property type="match status" value="2"/>
</dbReference>
<dbReference type="PROSITE" id="PS51294">
    <property type="entry name" value="HTH_MYB"/>
    <property type="match status" value="2"/>
</dbReference>
<protein>
    <submittedName>
        <fullName evidence="9">Transcription factor MYB82-like</fullName>
    </submittedName>
</protein>
<dbReference type="SMART" id="SM00717">
    <property type="entry name" value="SANT"/>
    <property type="match status" value="2"/>
</dbReference>
<evidence type="ECO:0000256" key="1">
    <source>
        <dbReference type="ARBA" id="ARBA00004123"/>
    </source>
</evidence>
<dbReference type="InterPro" id="IPR015495">
    <property type="entry name" value="Myb_TF_plants"/>
</dbReference>
<evidence type="ECO:0000313" key="8">
    <source>
        <dbReference type="Proteomes" id="UP000189703"/>
    </source>
</evidence>
<evidence type="ECO:0000259" key="7">
    <source>
        <dbReference type="PROSITE" id="PS51294"/>
    </source>
</evidence>
<dbReference type="SUPFAM" id="SSF46689">
    <property type="entry name" value="Homeodomain-like"/>
    <property type="match status" value="1"/>
</dbReference>
<feature type="domain" description="Myb-like" evidence="6">
    <location>
        <begin position="60"/>
        <end position="110"/>
    </location>
</feature>
<evidence type="ECO:0000256" key="4">
    <source>
        <dbReference type="ARBA" id="ARBA00023242"/>
    </source>
</evidence>
<dbReference type="CDD" id="cd00167">
    <property type="entry name" value="SANT"/>
    <property type="match status" value="2"/>
</dbReference>
<dbReference type="KEGG" id="nnu:104586118"/>
<dbReference type="Proteomes" id="UP000189703">
    <property type="component" value="Unplaced"/>
</dbReference>
<keyword evidence="2" id="KW-0677">Repeat</keyword>
<gene>
    <name evidence="9" type="primary">LOC104586118</name>
</gene>
<dbReference type="GO" id="GO:0006355">
    <property type="term" value="P:regulation of DNA-templated transcription"/>
    <property type="evidence" value="ECO:0000318"/>
    <property type="project" value="GO_Central"/>
</dbReference>
<dbReference type="GO" id="GO:0000987">
    <property type="term" value="F:cis-regulatory region sequence-specific DNA binding"/>
    <property type="evidence" value="ECO:0000318"/>
    <property type="project" value="GO_Central"/>
</dbReference>
<keyword evidence="3" id="KW-0238">DNA-binding</keyword>
<evidence type="ECO:0000256" key="5">
    <source>
        <dbReference type="SAM" id="MobiDB-lite"/>
    </source>
</evidence>
<feature type="domain" description="HTH myb-type" evidence="7">
    <location>
        <begin position="7"/>
        <end position="59"/>
    </location>
</feature>
<reference evidence="9" key="1">
    <citation type="submission" date="2025-08" db="UniProtKB">
        <authorList>
            <consortium name="RefSeq"/>
        </authorList>
    </citation>
    <scope>IDENTIFICATION</scope>
</reference>
<dbReference type="GO" id="GO:0005634">
    <property type="term" value="C:nucleus"/>
    <property type="evidence" value="ECO:0000318"/>
    <property type="project" value="GO_Central"/>
</dbReference>
<dbReference type="InterPro" id="IPR009057">
    <property type="entry name" value="Homeodomain-like_sf"/>
</dbReference>
<dbReference type="OrthoDB" id="2143914at2759"/>
<dbReference type="InterPro" id="IPR001005">
    <property type="entry name" value="SANT/Myb"/>
</dbReference>
<feature type="domain" description="Myb-like" evidence="6">
    <location>
        <begin position="7"/>
        <end position="59"/>
    </location>
</feature>
<evidence type="ECO:0000256" key="2">
    <source>
        <dbReference type="ARBA" id="ARBA00022737"/>
    </source>
</evidence>
<organism evidence="8 9">
    <name type="scientific">Nelumbo nucifera</name>
    <name type="common">Sacred lotus</name>
    <dbReference type="NCBI Taxonomy" id="4432"/>
    <lineage>
        <taxon>Eukaryota</taxon>
        <taxon>Viridiplantae</taxon>
        <taxon>Streptophyta</taxon>
        <taxon>Embryophyta</taxon>
        <taxon>Tracheophyta</taxon>
        <taxon>Spermatophyta</taxon>
        <taxon>Magnoliopsida</taxon>
        <taxon>Proteales</taxon>
        <taxon>Nelumbonaceae</taxon>
        <taxon>Nelumbo</taxon>
    </lineage>
</organism>
<accession>A0A1U7Z2S1</accession>
<keyword evidence="8" id="KW-1185">Reference proteome</keyword>
<feature type="compositionally biased region" description="Polar residues" evidence="5">
    <location>
        <begin position="158"/>
        <end position="179"/>
    </location>
</feature>
<dbReference type="InParanoid" id="A0A1U7Z2S1"/>